<reference evidence="2" key="1">
    <citation type="submission" date="2013-07" db="EMBL/GenBank/DDBJ databases">
        <title>The genome of an arbuscular mycorrhizal fungus provides insights into the evolution of the oldest plant symbiosis.</title>
        <authorList>
            <consortium name="DOE Joint Genome Institute"/>
            <person name="Tisserant E."/>
            <person name="Malbreil M."/>
            <person name="Kuo A."/>
            <person name="Kohler A."/>
            <person name="Symeonidi A."/>
            <person name="Balestrini R."/>
            <person name="Charron P."/>
            <person name="Duensing N."/>
            <person name="Frei-dit-Frey N."/>
            <person name="Gianinazzi-Pearson V."/>
            <person name="Gilbert B."/>
            <person name="Handa Y."/>
            <person name="Hijri M."/>
            <person name="Kaul R."/>
            <person name="Kawaguchi M."/>
            <person name="Krajinski F."/>
            <person name="Lammers P."/>
            <person name="Lapierre D."/>
            <person name="Masclaux F.G."/>
            <person name="Murat C."/>
            <person name="Morin E."/>
            <person name="Ndikumana S."/>
            <person name="Pagni M."/>
            <person name="Petitpierre D."/>
            <person name="Requena N."/>
            <person name="Rosikiewicz P."/>
            <person name="Riley R."/>
            <person name="Saito K."/>
            <person name="San Clemente H."/>
            <person name="Shapiro H."/>
            <person name="van Tuinen D."/>
            <person name="Becard G."/>
            <person name="Bonfante P."/>
            <person name="Paszkowski U."/>
            <person name="Shachar-Hill Y."/>
            <person name="Young J.P."/>
            <person name="Sanders I.R."/>
            <person name="Henrissat B."/>
            <person name="Rensing S.A."/>
            <person name="Grigoriev I.V."/>
            <person name="Corradi N."/>
            <person name="Roux C."/>
            <person name="Martin F."/>
        </authorList>
    </citation>
    <scope>NUCLEOTIDE SEQUENCE</scope>
    <source>
        <strain evidence="2">DAOM 197198</strain>
    </source>
</reference>
<dbReference type="EMBL" id="KI277446">
    <property type="protein sequence ID" value="ESA20301.1"/>
    <property type="molecule type" value="Genomic_DNA"/>
</dbReference>
<name>U9UXG9_RHIID</name>
<dbReference type="HOGENOM" id="CLU_1897299_0_0_1"/>
<dbReference type="AlphaFoldDB" id="U9UXG9"/>
<proteinExistence type="predicted"/>
<feature type="compositionally biased region" description="Polar residues" evidence="1">
    <location>
        <begin position="68"/>
        <end position="79"/>
    </location>
</feature>
<accession>U9UXG9</accession>
<feature type="compositionally biased region" description="Basic and acidic residues" evidence="1">
    <location>
        <begin position="80"/>
        <end position="114"/>
    </location>
</feature>
<gene>
    <name evidence="2" type="ORF">GLOINDRAFT_18661</name>
</gene>
<sequence>MSSKFTNGYEKLLKTKIGYDDYLSLRRTEGPDAKEILLIQRFAINITHPFGLPIWKTALYKKLRSVTRNANSALHSTPSKSEKEREKGKGKERENKGKGKERGNKGKGKRENGRRARSPPTPHSQPTYLKEDVK</sequence>
<feature type="region of interest" description="Disordered" evidence="1">
    <location>
        <begin position="68"/>
        <end position="134"/>
    </location>
</feature>
<organism evidence="2">
    <name type="scientific">Rhizophagus irregularis (strain DAOM 181602 / DAOM 197198 / MUCL 43194)</name>
    <name type="common">Arbuscular mycorrhizal fungus</name>
    <name type="synonym">Glomus intraradices</name>
    <dbReference type="NCBI Taxonomy" id="747089"/>
    <lineage>
        <taxon>Eukaryota</taxon>
        <taxon>Fungi</taxon>
        <taxon>Fungi incertae sedis</taxon>
        <taxon>Mucoromycota</taxon>
        <taxon>Glomeromycotina</taxon>
        <taxon>Glomeromycetes</taxon>
        <taxon>Glomerales</taxon>
        <taxon>Glomeraceae</taxon>
        <taxon>Rhizophagus</taxon>
    </lineage>
</organism>
<protein>
    <submittedName>
        <fullName evidence="2">Uncharacterized protein</fullName>
    </submittedName>
</protein>
<evidence type="ECO:0000313" key="2">
    <source>
        <dbReference type="EMBL" id="ESA20301.1"/>
    </source>
</evidence>
<evidence type="ECO:0000256" key="1">
    <source>
        <dbReference type="SAM" id="MobiDB-lite"/>
    </source>
</evidence>